<keyword evidence="2 5" id="KW-0689">Ribosomal protein</keyword>
<dbReference type="SUPFAM" id="SSF54570">
    <property type="entry name" value="Ribosomal protein S19"/>
    <property type="match status" value="1"/>
</dbReference>
<dbReference type="GO" id="GO:0005840">
    <property type="term" value="C:ribosome"/>
    <property type="evidence" value="ECO:0007669"/>
    <property type="project" value="UniProtKB-KW"/>
</dbReference>
<keyword evidence="3" id="KW-0687">Ribonucleoprotein</keyword>
<dbReference type="GO" id="GO:1990904">
    <property type="term" value="C:ribonucleoprotein complex"/>
    <property type="evidence" value="ECO:0007669"/>
    <property type="project" value="UniProtKB-KW"/>
</dbReference>
<keyword evidence="4" id="KW-0812">Transmembrane</keyword>
<keyword evidence="4" id="KW-0472">Membrane</keyword>
<proteinExistence type="inferred from homology"/>
<dbReference type="InterPro" id="IPR002222">
    <property type="entry name" value="Ribosomal_uS19"/>
</dbReference>
<reference evidence="5" key="1">
    <citation type="submission" date="2019-04" db="EMBL/GenBank/DDBJ databases">
        <title>Contribution of introns to the species diversity associated with the apicomplexan parasite, Neospora caninum.</title>
        <authorList>
            <person name="Calarco L.M."/>
            <person name="Ellis J.T."/>
        </authorList>
    </citation>
    <scope>NUCLEOTIDE SEQUENCE</scope>
    <source>
        <strain evidence="5">NC-Liverpool</strain>
    </source>
</reference>
<accession>A0A4Y5UM99</accession>
<organism evidence="5">
    <name type="scientific">Neospora caninum</name>
    <name type="common">Coccidian parasite</name>
    <dbReference type="NCBI Taxonomy" id="29176"/>
    <lineage>
        <taxon>Eukaryota</taxon>
        <taxon>Sar</taxon>
        <taxon>Alveolata</taxon>
        <taxon>Apicomplexa</taxon>
        <taxon>Conoidasida</taxon>
        <taxon>Coccidia</taxon>
        <taxon>Eucoccidiorida</taxon>
        <taxon>Eimeriorina</taxon>
        <taxon>Sarcocystidae</taxon>
        <taxon>Neospora</taxon>
    </lineage>
</organism>
<gene>
    <name evidence="5" type="primary">rps19</name>
</gene>
<dbReference type="GO" id="GO:0006412">
    <property type="term" value="P:translation"/>
    <property type="evidence" value="ECO:0007669"/>
    <property type="project" value="InterPro"/>
</dbReference>
<evidence type="ECO:0000313" key="5">
    <source>
        <dbReference type="EMBL" id="QDC33687.1"/>
    </source>
</evidence>
<dbReference type="AlphaFoldDB" id="A0A4Y5UM99"/>
<evidence type="ECO:0000256" key="2">
    <source>
        <dbReference type="ARBA" id="ARBA00022980"/>
    </source>
</evidence>
<dbReference type="EMBL" id="MK770339">
    <property type="protein sequence ID" value="QDC33687.1"/>
    <property type="molecule type" value="Genomic_DNA"/>
</dbReference>
<protein>
    <submittedName>
        <fullName evidence="5">Ribosomal protein S19</fullName>
    </submittedName>
</protein>
<dbReference type="GO" id="GO:0003735">
    <property type="term" value="F:structural constituent of ribosome"/>
    <property type="evidence" value="ECO:0007669"/>
    <property type="project" value="InterPro"/>
</dbReference>
<dbReference type="Pfam" id="PF00203">
    <property type="entry name" value="Ribosomal_S19"/>
    <property type="match status" value="1"/>
</dbReference>
<comment type="similarity">
    <text evidence="1">Belongs to the universal ribosomal protein uS19 family.</text>
</comment>
<evidence type="ECO:0000256" key="4">
    <source>
        <dbReference type="SAM" id="Phobius"/>
    </source>
</evidence>
<keyword evidence="4" id="KW-1133">Transmembrane helix</keyword>
<sequence>MIKIIYRKLFIPSYFVKKSKYLYYTIKLYYKYLIITPFLIWKLMELYTGKSFITINITKEKIGKSLQYFCKC</sequence>
<feature type="transmembrane region" description="Helical" evidence="4">
    <location>
        <begin position="21"/>
        <end position="41"/>
    </location>
</feature>
<dbReference type="Gene3D" id="3.30.860.10">
    <property type="entry name" value="30s Ribosomal Protein S19, Chain A"/>
    <property type="match status" value="1"/>
</dbReference>
<evidence type="ECO:0000256" key="1">
    <source>
        <dbReference type="ARBA" id="ARBA00007345"/>
    </source>
</evidence>
<dbReference type="InterPro" id="IPR023575">
    <property type="entry name" value="Ribosomal_uS19_SF"/>
</dbReference>
<evidence type="ECO:0000256" key="3">
    <source>
        <dbReference type="ARBA" id="ARBA00023274"/>
    </source>
</evidence>
<name>A0A4Y5UM99_NEOCA</name>